<dbReference type="EMBL" id="PPHD01046229">
    <property type="protein sequence ID" value="POI23783.1"/>
    <property type="molecule type" value="Genomic_DNA"/>
</dbReference>
<comment type="caution">
    <text evidence="2">The sequence shown here is derived from an EMBL/GenBank/DDBJ whole genome shotgun (WGS) entry which is preliminary data.</text>
</comment>
<feature type="non-terminal residue" evidence="2">
    <location>
        <position position="1"/>
    </location>
</feature>
<dbReference type="InterPro" id="IPR029779">
    <property type="entry name" value="Rmp24-like"/>
</dbReference>
<dbReference type="PANTHER" id="PTHR31402:SF2">
    <property type="entry name" value="UPF0711 PROTEIN C18ORF21"/>
    <property type="match status" value="1"/>
</dbReference>
<comment type="similarity">
    <text evidence="1">Belongs to the UPF0711 family.</text>
</comment>
<dbReference type="Proteomes" id="UP000237246">
    <property type="component" value="Unassembled WGS sequence"/>
</dbReference>
<proteinExistence type="inferred from homology"/>
<dbReference type="OrthoDB" id="10049098at2759"/>
<evidence type="ECO:0000313" key="2">
    <source>
        <dbReference type="EMBL" id="POI23783.1"/>
    </source>
</evidence>
<evidence type="ECO:0000256" key="1">
    <source>
        <dbReference type="ARBA" id="ARBA00006160"/>
    </source>
</evidence>
<protein>
    <submittedName>
        <fullName evidence="2">Uncharacterized protein</fullName>
    </submittedName>
</protein>
<organism evidence="2 3">
    <name type="scientific">Bambusicola thoracicus</name>
    <name type="common">Chinese bamboo-partridge</name>
    <name type="synonym">Perdix thoracica</name>
    <dbReference type="NCBI Taxonomy" id="9083"/>
    <lineage>
        <taxon>Eukaryota</taxon>
        <taxon>Metazoa</taxon>
        <taxon>Chordata</taxon>
        <taxon>Craniata</taxon>
        <taxon>Vertebrata</taxon>
        <taxon>Euteleostomi</taxon>
        <taxon>Archelosauria</taxon>
        <taxon>Archosauria</taxon>
        <taxon>Dinosauria</taxon>
        <taxon>Saurischia</taxon>
        <taxon>Theropoda</taxon>
        <taxon>Coelurosauria</taxon>
        <taxon>Aves</taxon>
        <taxon>Neognathae</taxon>
        <taxon>Galloanserae</taxon>
        <taxon>Galliformes</taxon>
        <taxon>Phasianidae</taxon>
        <taxon>Perdicinae</taxon>
        <taxon>Bambusicola</taxon>
    </lineage>
</organism>
<name>A0A2P4SI69_BAMTH</name>
<dbReference type="PANTHER" id="PTHR31402">
    <property type="entry name" value="UPF0711 PROTEIN C18ORF21"/>
    <property type="match status" value="1"/>
</dbReference>
<keyword evidence="3" id="KW-1185">Reference proteome</keyword>
<dbReference type="AlphaFoldDB" id="A0A2P4SI69"/>
<reference evidence="2 3" key="1">
    <citation type="submission" date="2018-01" db="EMBL/GenBank/DDBJ databases">
        <title>Comparison of the Chinese Bamboo Partridge and Red Junglefowl genome sequences highlights the importance of demography in genome evolution.</title>
        <authorList>
            <person name="Tiley G.P."/>
            <person name="Kimball R.T."/>
            <person name="Braun E.L."/>
            <person name="Burleigh J.G."/>
        </authorList>
    </citation>
    <scope>NUCLEOTIDE SEQUENCE [LARGE SCALE GENOMIC DNA]</scope>
    <source>
        <strain evidence="2">RTK389</strain>
        <tissue evidence="2">Blood</tissue>
    </source>
</reference>
<dbReference type="Pfam" id="PF15719">
    <property type="entry name" value="Rmp24-like"/>
    <property type="match status" value="1"/>
</dbReference>
<evidence type="ECO:0000313" key="3">
    <source>
        <dbReference type="Proteomes" id="UP000237246"/>
    </source>
</evidence>
<accession>A0A2P4SI69</accession>
<sequence>EEFGKERICPYCFQFLVPDSYRVRLKPKMKVTPQIEKIIKREAKNYRLNMKQIKLLKKYRDSKSVLATTSSISRTPRNSKFHFTKLKRMLNLEEKEKSQKVDLKTFLTLL</sequence>
<gene>
    <name evidence="2" type="ORF">CIB84_012469</name>
</gene>